<sequence>MTTPNHLTPEGSVTQYGSWGEVQDRTEEQWKTQQYNQWAASMAGIPKIGDKLEQIPIIGGALSDFWEIITGIEDSNENDAGSLIRGFMNGISAALGGNSNPNPGNGFLTNIWNLLGGMKTTQVAHGEAIAELQDIASASQPTPAWVSNLTDMATVPRALLIPFDITGSTASGGSSTAGAHSHGAGSLGLSGVPSYKPTANNSFGNSTGSIYFTPIVADRTGYADKLRFITGPDSILYSIDEYWLALFVYDPTDGNLKKVWQSANLKNDIGADKAEIEISMGLGQNQVVSPAQILFVAHMQRQPSLGGSTRNVAAVRQGGVSRPSSVLLRSSCYSLSGQTSLASSYALSSLSGINDYIPWYAISVIN</sequence>
<gene>
    <name evidence="2" type="primary">27</name>
    <name evidence="2" type="ORF">SEA_AZIRA_27</name>
</gene>
<dbReference type="GeneID" id="80559221"/>
<name>A0AAF0GM05_9CAUD</name>
<evidence type="ECO:0008006" key="4">
    <source>
        <dbReference type="Google" id="ProtNLM"/>
    </source>
</evidence>
<organism evidence="2 3">
    <name type="scientific">Gordonia phage Azira</name>
    <dbReference type="NCBI Taxonomy" id="3035369"/>
    <lineage>
        <taxon>Viruses</taxon>
        <taxon>Duplodnaviria</taxon>
        <taxon>Heunggongvirae</taxon>
        <taxon>Uroviricota</taxon>
        <taxon>Caudoviricetes</taxon>
        <taxon>Aziravirus</taxon>
        <taxon>Aziravirus azira</taxon>
    </lineage>
</organism>
<proteinExistence type="predicted"/>
<evidence type="ECO:0000313" key="3">
    <source>
        <dbReference type="Proteomes" id="UP001223098"/>
    </source>
</evidence>
<dbReference type="RefSeq" id="YP_010842430.1">
    <property type="nucleotide sequence ID" value="NC_079140.1"/>
</dbReference>
<feature type="compositionally biased region" description="Polar residues" evidence="1">
    <location>
        <begin position="1"/>
        <end position="17"/>
    </location>
</feature>
<evidence type="ECO:0000256" key="1">
    <source>
        <dbReference type="SAM" id="MobiDB-lite"/>
    </source>
</evidence>
<dbReference type="EMBL" id="OQ709211">
    <property type="protein sequence ID" value="WGH21033.1"/>
    <property type="molecule type" value="Genomic_DNA"/>
</dbReference>
<evidence type="ECO:0000313" key="2">
    <source>
        <dbReference type="EMBL" id="WGH21033.1"/>
    </source>
</evidence>
<accession>A0AAF0GM05</accession>
<protein>
    <recommendedName>
        <fullName evidence="4">Minor tail protein</fullName>
    </recommendedName>
</protein>
<dbReference type="KEGG" id="vg:80559221"/>
<feature type="region of interest" description="Disordered" evidence="1">
    <location>
        <begin position="1"/>
        <end position="21"/>
    </location>
</feature>
<reference evidence="2 3" key="1">
    <citation type="submission" date="2023-03" db="EMBL/GenBank/DDBJ databases">
        <authorList>
            <person name="McGarrah C.E.E."/>
            <person name="Algarin-Martinez E.D."/>
            <person name="Cavasini M.E.D."/>
            <person name="Correa V."/>
            <person name="Danielson D.F."/>
            <person name="Dean W.R."/>
            <person name="French J.L."/>
            <person name="Gaskin N."/>
            <person name="Jain U."/>
            <person name="Janvier J."/>
            <person name="Macumber B.M."/>
            <person name="Martini F.K."/>
            <person name="Mazzei S.G."/>
            <person name="Mujica J.M."/>
            <person name="Odegaard O."/>
            <person name="Quarterman C."/>
            <person name="Rand T.M."/>
            <person name="Seidensticker N.S."/>
            <person name="Serrano T."/>
            <person name="Soltys A."/>
            <person name="Ungrey M.D."/>
            <person name="Pollenz R.S."/>
            <person name="Russell D.A."/>
            <person name="Jacobs-Sera D."/>
            <person name="Hatfull G.F."/>
        </authorList>
    </citation>
    <scope>NUCLEOTIDE SEQUENCE [LARGE SCALE GENOMIC DNA]</scope>
</reference>
<dbReference type="Proteomes" id="UP001223098">
    <property type="component" value="Segment"/>
</dbReference>
<keyword evidence="3" id="KW-1185">Reference proteome</keyword>